<keyword evidence="3" id="KW-1185">Reference proteome</keyword>
<feature type="compositionally biased region" description="Basic and acidic residues" evidence="1">
    <location>
        <begin position="42"/>
        <end position="51"/>
    </location>
</feature>
<dbReference type="GO" id="GO:0051382">
    <property type="term" value="P:kinetochore assembly"/>
    <property type="evidence" value="ECO:0007669"/>
    <property type="project" value="EnsemblFungi"/>
</dbReference>
<dbReference type="GeneID" id="96901424"/>
<feature type="region of interest" description="Disordered" evidence="1">
    <location>
        <begin position="203"/>
        <end position="223"/>
    </location>
</feature>
<dbReference type="RefSeq" id="XP_003674327.1">
    <property type="nucleotide sequence ID" value="XM_003674279.1"/>
</dbReference>
<evidence type="ECO:0000256" key="1">
    <source>
        <dbReference type="SAM" id="MobiDB-lite"/>
    </source>
</evidence>
<dbReference type="GO" id="GO:0097030">
    <property type="term" value="F:CENP-A containing nucleosome binding"/>
    <property type="evidence" value="ECO:0007669"/>
    <property type="project" value="EnsemblFungi"/>
</dbReference>
<dbReference type="STRING" id="1064592.G0V8Z8"/>
<dbReference type="AlphaFoldDB" id="G0V8Z8"/>
<reference key="2">
    <citation type="submission" date="2011-08" db="EMBL/GenBank/DDBJ databases">
        <title>Genome sequence of Naumovozyma castellii.</title>
        <authorList>
            <person name="Gordon J.L."/>
            <person name="Armisen D."/>
            <person name="Proux-Wera E."/>
            <person name="OhEigeartaigh S.S."/>
            <person name="Byrne K.P."/>
            <person name="Wolfe K.H."/>
        </authorList>
    </citation>
    <scope>NUCLEOTIDE SEQUENCE</scope>
    <source>
        <strain>Type strain:CBS 4309</strain>
    </source>
</reference>
<name>G0V8Z8_NAUCA</name>
<dbReference type="GO" id="GO:0042393">
    <property type="term" value="F:histone binding"/>
    <property type="evidence" value="ECO:0007669"/>
    <property type="project" value="InterPro"/>
</dbReference>
<dbReference type="Gene3D" id="6.10.250.2010">
    <property type="match status" value="1"/>
</dbReference>
<feature type="compositionally biased region" description="Acidic residues" evidence="1">
    <location>
        <begin position="207"/>
        <end position="223"/>
    </location>
</feature>
<dbReference type="GO" id="GO:0000779">
    <property type="term" value="C:condensed chromosome, centromeric region"/>
    <property type="evidence" value="ECO:0007669"/>
    <property type="project" value="EnsemblFungi"/>
</dbReference>
<dbReference type="OMA" id="WANDSEA"/>
<dbReference type="KEGG" id="ncs:NCAS_0A13890"/>
<protein>
    <submittedName>
        <fullName evidence="2">Uncharacterized protein</fullName>
    </submittedName>
</protein>
<dbReference type="GO" id="GO:0000086">
    <property type="term" value="P:G2/M transition of mitotic cell cycle"/>
    <property type="evidence" value="ECO:0007669"/>
    <property type="project" value="EnsemblFungi"/>
</dbReference>
<dbReference type="OrthoDB" id="2420608at2759"/>
<dbReference type="EMBL" id="HE576752">
    <property type="protein sequence ID" value="CCC67947.1"/>
    <property type="molecule type" value="Genomic_DNA"/>
</dbReference>
<evidence type="ECO:0000313" key="2">
    <source>
        <dbReference type="EMBL" id="CCC67947.1"/>
    </source>
</evidence>
<dbReference type="FunCoup" id="G0V8Z8">
    <property type="interactions" value="44"/>
</dbReference>
<dbReference type="GO" id="GO:0007059">
    <property type="term" value="P:chromosome segregation"/>
    <property type="evidence" value="ECO:0007669"/>
    <property type="project" value="EnsemblFungi"/>
</dbReference>
<proteinExistence type="predicted"/>
<dbReference type="eggNOG" id="ENOG502S4HZ">
    <property type="taxonomic scope" value="Eukaryota"/>
</dbReference>
<feature type="compositionally biased region" description="Basic residues" evidence="1">
    <location>
        <begin position="52"/>
        <end position="61"/>
    </location>
</feature>
<dbReference type="InterPro" id="IPR018465">
    <property type="entry name" value="Scm3/HJURP"/>
</dbReference>
<dbReference type="GO" id="GO:2000059">
    <property type="term" value="P:negative regulation of ubiquitin-dependent protein catabolic process"/>
    <property type="evidence" value="ECO:0007669"/>
    <property type="project" value="EnsemblFungi"/>
</dbReference>
<dbReference type="Pfam" id="PF10384">
    <property type="entry name" value="Scm3"/>
    <property type="match status" value="1"/>
</dbReference>
<dbReference type="GO" id="GO:0071459">
    <property type="term" value="P:protein localization to chromosome, centromeric region"/>
    <property type="evidence" value="ECO:0007669"/>
    <property type="project" value="EnsemblFungi"/>
</dbReference>
<feature type="region of interest" description="Disordered" evidence="1">
    <location>
        <begin position="25"/>
        <end position="61"/>
    </location>
</feature>
<reference evidence="2 3" key="1">
    <citation type="journal article" date="2011" name="Proc. Natl. Acad. Sci. U.S.A.">
        <title>Evolutionary erosion of yeast sex chromosomes by mating-type switching accidents.</title>
        <authorList>
            <person name="Gordon J.L."/>
            <person name="Armisen D."/>
            <person name="Proux-Wera E."/>
            <person name="Oheigeartaigh S.S."/>
            <person name="Byrne K.P."/>
            <person name="Wolfe K.H."/>
        </authorList>
    </citation>
    <scope>NUCLEOTIDE SEQUENCE [LARGE SCALE GENOMIC DNA]</scope>
    <source>
        <strain evidence="3">ATCC 76901 / BCRC 22586 / CBS 4309 / NBRC 1992 / NRRL Y-12630</strain>
    </source>
</reference>
<dbReference type="Proteomes" id="UP000001640">
    <property type="component" value="Chromosome 1"/>
</dbReference>
<accession>G0V8Z8</accession>
<dbReference type="GO" id="GO:0005634">
    <property type="term" value="C:nucleus"/>
    <property type="evidence" value="ECO:0007669"/>
    <property type="project" value="InterPro"/>
</dbReference>
<dbReference type="InParanoid" id="G0V8Z8"/>
<gene>
    <name evidence="2" type="primary">NCAS0A13890</name>
    <name evidence="2" type="ordered locus">NCAS_0A13890</name>
</gene>
<dbReference type="HOGENOM" id="CLU_106374_0_0_1"/>
<organism evidence="2 3">
    <name type="scientific">Naumovozyma castellii</name>
    <name type="common">Yeast</name>
    <name type="synonym">Saccharomyces castellii</name>
    <dbReference type="NCBI Taxonomy" id="27288"/>
    <lineage>
        <taxon>Eukaryota</taxon>
        <taxon>Fungi</taxon>
        <taxon>Dikarya</taxon>
        <taxon>Ascomycota</taxon>
        <taxon>Saccharomycotina</taxon>
        <taxon>Saccharomycetes</taxon>
        <taxon>Saccharomycetales</taxon>
        <taxon>Saccharomycetaceae</taxon>
        <taxon>Naumovozyma</taxon>
    </lineage>
</organism>
<sequence length="223" mass="25986">MKQSKKKKSKNLALKSLHSALRGLLDDPKFQYGNPSKLIKPPPREKEDKVEKKKRKHHITKERKRILSVGGGFDLRDDDQHDYFNENESLTRKNGIIYIKSRENVLIPKLTDDEVMERHKKADETMKEVWTNIINKYESMKNQGDLINLQTGEIIEDNGHIKGLNHEYTNTETVETRYKSTLKDILDINDGDELDDEYSIWQGEEERGIEDDMGDLEENNSGE</sequence>
<evidence type="ECO:0000313" key="3">
    <source>
        <dbReference type="Proteomes" id="UP000001640"/>
    </source>
</evidence>